<proteinExistence type="predicted"/>
<name>A0A075G7E5_9ARCH</name>
<reference evidence="1" key="1">
    <citation type="journal article" date="2014" name="Genome Biol. Evol.">
        <title>Pangenome evidence for extensive interdomain horizontal transfer affecting lineage core and shell genes in uncultured planktonic thaumarchaeota and euryarchaeota.</title>
        <authorList>
            <person name="Deschamps P."/>
            <person name="Zivanovic Y."/>
            <person name="Moreira D."/>
            <person name="Rodriguez-Valera F."/>
            <person name="Lopez-Garcia P."/>
        </authorList>
    </citation>
    <scope>NUCLEOTIDE SEQUENCE</scope>
</reference>
<accession>A0A075G7E5</accession>
<dbReference type="AlphaFoldDB" id="A0A075G7E5"/>
<protein>
    <submittedName>
        <fullName evidence="1">Uncharacterized protein</fullName>
    </submittedName>
</protein>
<organism evidence="1">
    <name type="scientific">uncultured marine thaumarchaeote KM3_03_D08</name>
    <dbReference type="NCBI Taxonomy" id="1455960"/>
    <lineage>
        <taxon>Archaea</taxon>
        <taxon>Nitrososphaerota</taxon>
        <taxon>environmental samples</taxon>
    </lineage>
</organism>
<evidence type="ECO:0000313" key="1">
    <source>
        <dbReference type="EMBL" id="AIE97891.1"/>
    </source>
</evidence>
<dbReference type="EMBL" id="KF900519">
    <property type="protein sequence ID" value="AIE97891.1"/>
    <property type="molecule type" value="Genomic_DNA"/>
</dbReference>
<sequence length="206" mass="23786">MTLLANSIKPFSGYACVPYLHNHESIELKDLWASSRNVESLFFVTATFSEDSKPYFSSSINHFILAKFKNNQKIHKEISSHIQEQPIFVFNLDNIIFERETIGKPNFISVYYLEYGDSTEDLLDVAGYTAKRDKIGISGFGHLELFAKKTPKFTFPYSDHIVMFEISSKKSHQSDNKYCEQTRRDICRKGIVMNNLVSFSILEKLK</sequence>